<dbReference type="KEGG" id="fax:FUAX_10910"/>
<protein>
    <submittedName>
        <fullName evidence="2">Uncharacterized protein</fullName>
    </submittedName>
</protein>
<dbReference type="AlphaFoldDB" id="A0AAU9D2Q4"/>
<dbReference type="Proteomes" id="UP001348817">
    <property type="component" value="Chromosome"/>
</dbReference>
<organism evidence="2 3">
    <name type="scientific">Fulvitalea axinellae</name>
    <dbReference type="NCBI Taxonomy" id="1182444"/>
    <lineage>
        <taxon>Bacteria</taxon>
        <taxon>Pseudomonadati</taxon>
        <taxon>Bacteroidota</taxon>
        <taxon>Cytophagia</taxon>
        <taxon>Cytophagales</taxon>
        <taxon>Persicobacteraceae</taxon>
        <taxon>Fulvitalea</taxon>
    </lineage>
</organism>
<dbReference type="RefSeq" id="WP_338393904.1">
    <property type="nucleotide sequence ID" value="NZ_AP025314.1"/>
</dbReference>
<proteinExistence type="predicted"/>
<accession>A0AAU9D2Q4</accession>
<keyword evidence="1" id="KW-1133">Transmembrane helix</keyword>
<feature type="transmembrane region" description="Helical" evidence="1">
    <location>
        <begin position="30"/>
        <end position="48"/>
    </location>
</feature>
<sequence>MATIVEEKKKPGLADGQKAIADDNRKWAPVYGLVLGALVFFILLFYFITETYK</sequence>
<keyword evidence="1" id="KW-0812">Transmembrane</keyword>
<evidence type="ECO:0000256" key="1">
    <source>
        <dbReference type="SAM" id="Phobius"/>
    </source>
</evidence>
<reference evidence="2 3" key="1">
    <citation type="submission" date="2021-12" db="EMBL/GenBank/DDBJ databases">
        <title>Genome sequencing of bacteria with rrn-lacking chromosome and rrn-plasmid.</title>
        <authorList>
            <person name="Anda M."/>
            <person name="Iwasaki W."/>
        </authorList>
    </citation>
    <scope>NUCLEOTIDE SEQUENCE [LARGE SCALE GENOMIC DNA]</scope>
    <source>
        <strain evidence="2 3">DSM 100852</strain>
    </source>
</reference>
<evidence type="ECO:0000313" key="2">
    <source>
        <dbReference type="EMBL" id="BDD08659.1"/>
    </source>
</evidence>
<gene>
    <name evidence="2" type="ORF">FUAX_10910</name>
</gene>
<keyword evidence="1" id="KW-0472">Membrane</keyword>
<name>A0AAU9D2Q4_9BACT</name>
<dbReference type="EMBL" id="AP025314">
    <property type="protein sequence ID" value="BDD08659.1"/>
    <property type="molecule type" value="Genomic_DNA"/>
</dbReference>
<evidence type="ECO:0000313" key="3">
    <source>
        <dbReference type="Proteomes" id="UP001348817"/>
    </source>
</evidence>
<keyword evidence="3" id="KW-1185">Reference proteome</keyword>